<evidence type="ECO:0000313" key="1">
    <source>
        <dbReference type="EMBL" id="CEM10288.1"/>
    </source>
</evidence>
<dbReference type="OrthoDB" id="10065815at2759"/>
<gene>
    <name evidence="1" type="ORF">Vbra_14957</name>
</gene>
<dbReference type="InParanoid" id="A0A0G4FCK8"/>
<keyword evidence="2" id="KW-1185">Reference proteome</keyword>
<accession>A0A0G4FCK8</accession>
<sequence length="312" mass="33717">MDYLAILKSIQNKRGRASPSAAATAFTLPKAYAIPSDDCSICRESLAEKTDICVKREVCEILSVIQGNTLASEAGSFPSGTRLPCPSCRQECDLIERIRKPVTSPLLPDQPGGPLRDVGVTEADGTAATWKASYYYFAALRDMDTAGSPYGAADTELTIMGCHMATAIARRAIAERFPKTADAASLEAFRWDGEAERLRAQLRQNEAKITACAESLKQMTGEEIRSVKPQKPCVFAEGSNVWVSGLVNRPEYNGLDGKVTAILPFHTDENKTDTVRHRVALSVGGIVLSLRGDTLHPDPGLPTALQGHKPSR</sequence>
<dbReference type="VEuPathDB" id="CryptoDB:Vbra_14957"/>
<name>A0A0G4FCK8_VITBC</name>
<evidence type="ECO:0000313" key="2">
    <source>
        <dbReference type="Proteomes" id="UP000041254"/>
    </source>
</evidence>
<protein>
    <submittedName>
        <fullName evidence="1">Uncharacterized protein</fullName>
    </submittedName>
</protein>
<proteinExistence type="predicted"/>
<reference evidence="1 2" key="1">
    <citation type="submission" date="2014-11" db="EMBL/GenBank/DDBJ databases">
        <authorList>
            <person name="Zhu J."/>
            <person name="Qi W."/>
            <person name="Song R."/>
        </authorList>
    </citation>
    <scope>NUCLEOTIDE SEQUENCE [LARGE SCALE GENOMIC DNA]</scope>
</reference>
<dbReference type="Proteomes" id="UP000041254">
    <property type="component" value="Unassembled WGS sequence"/>
</dbReference>
<dbReference type="AlphaFoldDB" id="A0A0G4FCK8"/>
<organism evidence="1 2">
    <name type="scientific">Vitrella brassicaformis (strain CCMP3155)</name>
    <dbReference type="NCBI Taxonomy" id="1169540"/>
    <lineage>
        <taxon>Eukaryota</taxon>
        <taxon>Sar</taxon>
        <taxon>Alveolata</taxon>
        <taxon>Colpodellida</taxon>
        <taxon>Vitrellaceae</taxon>
        <taxon>Vitrella</taxon>
    </lineage>
</organism>
<dbReference type="PhylomeDB" id="A0A0G4FCK8"/>
<dbReference type="EMBL" id="CDMY01000404">
    <property type="protein sequence ID" value="CEM10288.1"/>
    <property type="molecule type" value="Genomic_DNA"/>
</dbReference>